<dbReference type="AlphaFoldDB" id="A0A9Q1HJH5"/>
<proteinExistence type="predicted"/>
<dbReference type="Proteomes" id="UP001152320">
    <property type="component" value="Chromosome 1"/>
</dbReference>
<evidence type="ECO:0000313" key="1">
    <source>
        <dbReference type="EMBL" id="KAJ8049259.1"/>
    </source>
</evidence>
<keyword evidence="2" id="KW-1185">Reference proteome</keyword>
<evidence type="ECO:0000313" key="2">
    <source>
        <dbReference type="Proteomes" id="UP001152320"/>
    </source>
</evidence>
<gene>
    <name evidence="1" type="ORF">HOLleu_01937</name>
</gene>
<accession>A0A9Q1HJH5</accession>
<dbReference type="EMBL" id="JAIZAY010000001">
    <property type="protein sequence ID" value="KAJ8049259.1"/>
    <property type="molecule type" value="Genomic_DNA"/>
</dbReference>
<protein>
    <submittedName>
        <fullName evidence="1">Uncharacterized protein</fullName>
    </submittedName>
</protein>
<name>A0A9Q1HJH5_HOLLE</name>
<comment type="caution">
    <text evidence="1">The sequence shown here is derived from an EMBL/GenBank/DDBJ whole genome shotgun (WGS) entry which is preliminary data.</text>
</comment>
<reference evidence="1" key="1">
    <citation type="submission" date="2021-10" db="EMBL/GenBank/DDBJ databases">
        <title>Tropical sea cucumber genome reveals ecological adaptation and Cuvierian tubules defense mechanism.</title>
        <authorList>
            <person name="Chen T."/>
        </authorList>
    </citation>
    <scope>NUCLEOTIDE SEQUENCE</scope>
    <source>
        <strain evidence="1">Nanhai2018</strain>
        <tissue evidence="1">Muscle</tissue>
    </source>
</reference>
<organism evidence="1 2">
    <name type="scientific">Holothuria leucospilota</name>
    <name type="common">Black long sea cucumber</name>
    <name type="synonym">Mertensiothuria leucospilota</name>
    <dbReference type="NCBI Taxonomy" id="206669"/>
    <lineage>
        <taxon>Eukaryota</taxon>
        <taxon>Metazoa</taxon>
        <taxon>Echinodermata</taxon>
        <taxon>Eleutherozoa</taxon>
        <taxon>Echinozoa</taxon>
        <taxon>Holothuroidea</taxon>
        <taxon>Aspidochirotacea</taxon>
        <taxon>Aspidochirotida</taxon>
        <taxon>Holothuriidae</taxon>
        <taxon>Holothuria</taxon>
    </lineage>
</organism>
<sequence>MNTPIFEESVAMVTTNTKEKTPYRKVRNFLMNQQSVFGQRVKRQQFFVTFSIIFICISYQGRRL</sequence>